<dbReference type="Pfam" id="PF07883">
    <property type="entry name" value="Cupin_2"/>
    <property type="match status" value="1"/>
</dbReference>
<dbReference type="Gene3D" id="2.60.120.10">
    <property type="entry name" value="Jelly Rolls"/>
    <property type="match status" value="1"/>
</dbReference>
<name>K5W0B3_PHACS</name>
<dbReference type="GeneID" id="18916181"/>
<gene>
    <name evidence="3" type="ORF">PHACADRAFT_254958</name>
</gene>
<dbReference type="CDD" id="cd02224">
    <property type="entry name" value="cupin_SPO2919-like"/>
    <property type="match status" value="1"/>
</dbReference>
<feature type="domain" description="Cupin type-2" evidence="2">
    <location>
        <begin position="53"/>
        <end position="131"/>
    </location>
</feature>
<reference evidence="3 4" key="1">
    <citation type="journal article" date="2012" name="BMC Genomics">
        <title>Comparative genomics of the white-rot fungi, Phanerochaete carnosa and P. chrysosporium, to elucidate the genetic basis of the distinct wood types they colonize.</title>
        <authorList>
            <person name="Suzuki H."/>
            <person name="MacDonald J."/>
            <person name="Syed K."/>
            <person name="Salamov A."/>
            <person name="Hori C."/>
            <person name="Aerts A."/>
            <person name="Henrissat B."/>
            <person name="Wiebenga A."/>
            <person name="vanKuyk P.A."/>
            <person name="Barry K."/>
            <person name="Lindquist E."/>
            <person name="LaButti K."/>
            <person name="Lapidus A."/>
            <person name="Lucas S."/>
            <person name="Coutinho P."/>
            <person name="Gong Y."/>
            <person name="Samejima M."/>
            <person name="Mahadevan R."/>
            <person name="Abou-Zaid M."/>
            <person name="de Vries R.P."/>
            <person name="Igarashi K."/>
            <person name="Yadav J.S."/>
            <person name="Grigoriev I.V."/>
            <person name="Master E.R."/>
        </authorList>
    </citation>
    <scope>NUCLEOTIDE SEQUENCE [LARGE SCALE GENOMIC DNA]</scope>
    <source>
        <strain evidence="3 4">HHB-10118-sp</strain>
    </source>
</reference>
<evidence type="ECO:0000256" key="1">
    <source>
        <dbReference type="ARBA" id="ARBA00022723"/>
    </source>
</evidence>
<keyword evidence="1" id="KW-0479">Metal-binding</keyword>
<dbReference type="SUPFAM" id="SSF51182">
    <property type="entry name" value="RmlC-like cupins"/>
    <property type="match status" value="1"/>
</dbReference>
<proteinExistence type="predicted"/>
<dbReference type="InterPro" id="IPR011051">
    <property type="entry name" value="RmlC_Cupin_sf"/>
</dbReference>
<dbReference type="OrthoDB" id="10263073at2759"/>
<evidence type="ECO:0000313" key="3">
    <source>
        <dbReference type="EMBL" id="EKM57273.1"/>
    </source>
</evidence>
<organism evidence="3 4">
    <name type="scientific">Phanerochaete carnosa (strain HHB-10118-sp)</name>
    <name type="common">White-rot fungus</name>
    <name type="synonym">Peniophora carnosa</name>
    <dbReference type="NCBI Taxonomy" id="650164"/>
    <lineage>
        <taxon>Eukaryota</taxon>
        <taxon>Fungi</taxon>
        <taxon>Dikarya</taxon>
        <taxon>Basidiomycota</taxon>
        <taxon>Agaricomycotina</taxon>
        <taxon>Agaricomycetes</taxon>
        <taxon>Polyporales</taxon>
        <taxon>Phanerochaetaceae</taxon>
        <taxon>Phanerochaete</taxon>
    </lineage>
</organism>
<dbReference type="InterPro" id="IPR014710">
    <property type="entry name" value="RmlC-like_jellyroll"/>
</dbReference>
<accession>K5W0B3</accession>
<sequence length="171" mass="18808">MTANRDSLPYRISTSELPAESFRTIPHPLNPECIRQSFSLGDACGLTKLGVHVCRVAPHTQSSVLHWHSNEDEWIYILEAGGSGATVIIQAGDDAALKEEKAQKGDFFAFPAGKRISHALRAGDQELVYLCSGSRLEMDVCTYPSVGKSLVIDRTKGGSNWFVNESAKERW</sequence>
<evidence type="ECO:0000259" key="2">
    <source>
        <dbReference type="Pfam" id="PF07883"/>
    </source>
</evidence>
<dbReference type="AlphaFoldDB" id="K5W0B3"/>
<dbReference type="Proteomes" id="UP000008370">
    <property type="component" value="Unassembled WGS sequence"/>
</dbReference>
<dbReference type="InterPro" id="IPR013096">
    <property type="entry name" value="Cupin_2"/>
</dbReference>
<protein>
    <recommendedName>
        <fullName evidence="2">Cupin type-2 domain-containing protein</fullName>
    </recommendedName>
</protein>
<keyword evidence="4" id="KW-1185">Reference proteome</keyword>
<dbReference type="HOGENOM" id="CLU_110331_1_0_1"/>
<dbReference type="InParanoid" id="K5W0B3"/>
<dbReference type="InterPro" id="IPR051610">
    <property type="entry name" value="GPI/OXD"/>
</dbReference>
<dbReference type="KEGG" id="pco:PHACADRAFT_254958"/>
<dbReference type="EMBL" id="JH930471">
    <property type="protein sequence ID" value="EKM57273.1"/>
    <property type="molecule type" value="Genomic_DNA"/>
</dbReference>
<dbReference type="PANTHER" id="PTHR35848">
    <property type="entry name" value="OXALATE-BINDING PROTEIN"/>
    <property type="match status" value="1"/>
</dbReference>
<evidence type="ECO:0000313" key="4">
    <source>
        <dbReference type="Proteomes" id="UP000008370"/>
    </source>
</evidence>
<dbReference type="RefSeq" id="XP_007395089.1">
    <property type="nucleotide sequence ID" value="XM_007395027.1"/>
</dbReference>
<dbReference type="GO" id="GO:0046872">
    <property type="term" value="F:metal ion binding"/>
    <property type="evidence" value="ECO:0007669"/>
    <property type="project" value="UniProtKB-KW"/>
</dbReference>